<proteinExistence type="predicted"/>
<dbReference type="RefSeq" id="WP_111402643.1">
    <property type="nucleotide sequence ID" value="NZ_QEPN01000003.1"/>
</dbReference>
<dbReference type="Proteomes" id="UP000253872">
    <property type="component" value="Unassembled WGS sequence"/>
</dbReference>
<gene>
    <name evidence="1" type="ORF">DPV93_04925</name>
</gene>
<accession>A0A369YL25</accession>
<organism evidence="1 2">
    <name type="scientific">Haemophilus sputorum</name>
    <dbReference type="NCBI Taxonomy" id="1078480"/>
    <lineage>
        <taxon>Bacteria</taxon>
        <taxon>Pseudomonadati</taxon>
        <taxon>Pseudomonadota</taxon>
        <taxon>Gammaproteobacteria</taxon>
        <taxon>Pasteurellales</taxon>
        <taxon>Pasteurellaceae</taxon>
        <taxon>Haemophilus</taxon>
    </lineage>
</organism>
<comment type="caution">
    <text evidence="1">The sequence shown here is derived from an EMBL/GenBank/DDBJ whole genome shotgun (WGS) entry which is preliminary data.</text>
</comment>
<evidence type="ECO:0000313" key="2">
    <source>
        <dbReference type="Proteomes" id="UP000253872"/>
    </source>
</evidence>
<dbReference type="AlphaFoldDB" id="A0A369YL25"/>
<protein>
    <submittedName>
        <fullName evidence="1">Uncharacterized protein</fullName>
    </submittedName>
</protein>
<sequence length="282" mass="33735">MFFNREELKNKHKEIYFEANFDEIDFHSINFLKLTKNVSVKYDGFNLIKNNIYHMLVNNFSKYQPLTYQYLTKGEFFYAIDRNPIPVIGDSTKFGIIINNMAYYISYDPYSYSIKETIGHYYIPIELLNSWFFYSENWSSVERYTSVEKTNLPSLLLRPLHTLIKGFEDESGKSLPKYTEFLEEKFKHLFRQSYQDEVFNDKKYFELRCLLDTRANDDWSESGFQLFVSSHNNERNVYVIQNADVFSIKQLINPAEAIDHYAAHIFSINEDEFDFMIYAKDF</sequence>
<evidence type="ECO:0000313" key="1">
    <source>
        <dbReference type="EMBL" id="RDE72626.1"/>
    </source>
</evidence>
<reference evidence="1 2" key="1">
    <citation type="submission" date="2018-05" db="EMBL/GenBank/DDBJ databases">
        <title>Draft Genome Sequences for a Diverse set of 7 Haemophilus Species.</title>
        <authorList>
            <person name="Nichols M."/>
            <person name="Topaz N."/>
            <person name="Wang X."/>
            <person name="Wang X."/>
            <person name="Boxrud D."/>
        </authorList>
    </citation>
    <scope>NUCLEOTIDE SEQUENCE [LARGE SCALE GENOMIC DNA]</scope>
    <source>
        <strain evidence="1 2">C2002001239</strain>
    </source>
</reference>
<dbReference type="EMBL" id="QEPN01000003">
    <property type="protein sequence ID" value="RDE72626.1"/>
    <property type="molecule type" value="Genomic_DNA"/>
</dbReference>
<name>A0A369YL25_9PAST</name>